<evidence type="ECO:0000256" key="1">
    <source>
        <dbReference type="SAM" id="MobiDB-lite"/>
    </source>
</evidence>
<dbReference type="InterPro" id="IPR010335">
    <property type="entry name" value="Mesothelin"/>
</dbReference>
<dbReference type="Proteomes" id="UP000290572">
    <property type="component" value="Unassembled WGS sequence"/>
</dbReference>
<dbReference type="Pfam" id="PF06060">
    <property type="entry name" value="Mesothelin"/>
    <property type="match status" value="1"/>
</dbReference>
<comment type="caution">
    <text evidence="2">The sequence shown here is derived from an EMBL/GenBank/DDBJ whole genome shotgun (WGS) entry which is preliminary data.</text>
</comment>
<evidence type="ECO:0000313" key="3">
    <source>
        <dbReference type="Proteomes" id="UP000290572"/>
    </source>
</evidence>
<protein>
    <submittedName>
        <fullName evidence="2">Putative mesothelin-like protein</fullName>
    </submittedName>
</protein>
<dbReference type="STRING" id="84645.A0A498NVC8"/>
<feature type="region of interest" description="Disordered" evidence="1">
    <location>
        <begin position="73"/>
        <end position="104"/>
    </location>
</feature>
<evidence type="ECO:0000313" key="2">
    <source>
        <dbReference type="EMBL" id="RXN35935.1"/>
    </source>
</evidence>
<organism evidence="2 3">
    <name type="scientific">Labeo rohita</name>
    <name type="common">Indian major carp</name>
    <name type="synonym">Cyprinus rohita</name>
    <dbReference type="NCBI Taxonomy" id="84645"/>
    <lineage>
        <taxon>Eukaryota</taxon>
        <taxon>Metazoa</taxon>
        <taxon>Chordata</taxon>
        <taxon>Craniata</taxon>
        <taxon>Vertebrata</taxon>
        <taxon>Euteleostomi</taxon>
        <taxon>Actinopterygii</taxon>
        <taxon>Neopterygii</taxon>
        <taxon>Teleostei</taxon>
        <taxon>Ostariophysi</taxon>
        <taxon>Cypriniformes</taxon>
        <taxon>Cyprinidae</taxon>
        <taxon>Labeoninae</taxon>
        <taxon>Labeonini</taxon>
        <taxon>Labeo</taxon>
    </lineage>
</organism>
<sequence>MFIRTLVNSSVNMDVLTFMSLKQSVINVLNVPEVKSLLGVNVGDLKTYESAAQIQEWIRLQLQSDLDTLQMGLTGGRNSTATETTASTASAATSSTKAPSAQTGTVATTAAGSRVWSPDCLQLLLLAVTMMTLQLLH</sequence>
<gene>
    <name evidence="2" type="ORF">ROHU_014127</name>
</gene>
<feature type="compositionally biased region" description="Low complexity" evidence="1">
    <location>
        <begin position="79"/>
        <end position="104"/>
    </location>
</feature>
<accession>A0A498NVC8</accession>
<dbReference type="AlphaFoldDB" id="A0A498NVC8"/>
<reference evidence="2 3" key="1">
    <citation type="submission" date="2018-03" db="EMBL/GenBank/DDBJ databases">
        <title>Draft genome sequence of Rohu Carp (Labeo rohita).</title>
        <authorList>
            <person name="Das P."/>
            <person name="Kushwaha B."/>
            <person name="Joshi C.G."/>
            <person name="Kumar D."/>
            <person name="Nagpure N.S."/>
            <person name="Sahoo L."/>
            <person name="Das S.P."/>
            <person name="Bit A."/>
            <person name="Patnaik S."/>
            <person name="Meher P.K."/>
            <person name="Jayasankar P."/>
            <person name="Koringa P.G."/>
            <person name="Patel N.V."/>
            <person name="Hinsu A.T."/>
            <person name="Kumar R."/>
            <person name="Pandey M."/>
            <person name="Agarwal S."/>
            <person name="Srivastava S."/>
            <person name="Singh M."/>
            <person name="Iquebal M.A."/>
            <person name="Jaiswal S."/>
            <person name="Angadi U.B."/>
            <person name="Kumar N."/>
            <person name="Raza M."/>
            <person name="Shah T.M."/>
            <person name="Rai A."/>
            <person name="Jena J.K."/>
        </authorList>
    </citation>
    <scope>NUCLEOTIDE SEQUENCE [LARGE SCALE GENOMIC DNA]</scope>
    <source>
        <strain evidence="2">DASCIFA01</strain>
        <tissue evidence="2">Testis</tissue>
    </source>
</reference>
<dbReference type="EMBL" id="QBIY01010019">
    <property type="protein sequence ID" value="RXN35935.1"/>
    <property type="molecule type" value="Genomic_DNA"/>
</dbReference>
<keyword evidence="3" id="KW-1185">Reference proteome</keyword>
<proteinExistence type="predicted"/>
<name>A0A498NVC8_LABRO</name>